<gene>
    <name evidence="7" type="primary">LOC104588298</name>
</gene>
<evidence type="ECO:0000256" key="4">
    <source>
        <dbReference type="ARBA" id="ARBA00022753"/>
    </source>
</evidence>
<sequence>MEFRERDYGAEESAYSLPRVPAKNHPLFARSLPYQVDVTDNGKDDFCDPLRGLGANMAMHIGDVEDVQSTYNRKLSNEAALQLSEKEWASFKRSLMQKFSATKTVSISSMSDVIVKSGKAHDKSSTSMHLEELDDPQKIAEEDVKVITCQEYVSRLHELKDEICHAWQADDRVTSLKLSIKVARLLMDTSVLQFYPTLFVLVTDVMDMLGDLVWERIKRRAKYADDGTIICSLPENFKAIDVCPDAKETCNNWFCKIGSISELLPRIYSELAILHCWRFLHDQPCESLQRLVMMMRGLADPLASVYCHLYLVRCAQKLLPCDRGYLITCINDISIILMRIISGKETISRYSSGNKKLLISLIEPTIEWSVKCMFTYQWEIGNLFAELGLGGNLSESSQNPPCISIVLHHIIKELPAEIVSSDALEIVQLIESSKDFSFDQHLNYTLLGFKLCERRPQMDSVDAVLVKVFQAVSQYDSLDEYLKVVDAYLDIVLQYQMENYLTIILDGISKRASDKVVAESELGSLQSIFIKLLTHFNDLEDAFALNHFVEILDVMYGTSRNTVNMHILNKATRNGYIRDPTTIQLLFEISQALHDGIDFSSIKDDDNQQSARLISHFIQMVDYGTEMDRHLTFLVECRGAFGSINELKGTLVHSSNSLAIKAMKGTNKHVSFVKSCIAFSEVTIPSISAGIRQMNLYLETAEVALLGGLVSHTDGLIESAISSLQSLDITRGSQINVDVDGIISSIRKLCSLLIMVPGNPTEGIFYIPKSLLSLVTSDPGVTPRLRARTLCAIISLSATFSQNTLPYHVKNTEVMGNDILFFGDPSYNQELSSISSISVQNLVEGIQEEVYKAARGTMALEACNCIISSFKANPEISLICSRLMEIAKSCLNANDKYLRSTLNILDKHLACSRDACVVVV</sequence>
<evidence type="ECO:0000256" key="1">
    <source>
        <dbReference type="ARBA" id="ARBA00004177"/>
    </source>
</evidence>
<dbReference type="STRING" id="4432.A0A1U7ZB54"/>
<keyword evidence="6" id="KW-1185">Reference proteome</keyword>
<keyword evidence="3" id="KW-0813">Transport</keyword>
<dbReference type="PANTHER" id="PTHR13673">
    <property type="entry name" value="ESOPHAGEAL CANCER ASSOCIATED PROTEIN"/>
    <property type="match status" value="1"/>
</dbReference>
<comment type="subcellular location">
    <subcellularLocation>
        <location evidence="1">Endosome</location>
    </subcellularLocation>
</comment>
<dbReference type="OrthoDB" id="1734063at2759"/>
<dbReference type="Proteomes" id="UP000189703">
    <property type="component" value="Unplaced"/>
</dbReference>
<name>A0A1U7ZB54_NELNU</name>
<dbReference type="PANTHER" id="PTHR13673:SF0">
    <property type="entry name" value="VPS35 ENDOSOMAL PROTEIN-SORTING FACTOR-LIKE"/>
    <property type="match status" value="1"/>
</dbReference>
<dbReference type="InParanoid" id="A0A1U7ZB54"/>
<organism evidence="6 7">
    <name type="scientific">Nelumbo nucifera</name>
    <name type="common">Sacred lotus</name>
    <dbReference type="NCBI Taxonomy" id="4432"/>
    <lineage>
        <taxon>Eukaryota</taxon>
        <taxon>Viridiplantae</taxon>
        <taxon>Streptophyta</taxon>
        <taxon>Embryophyta</taxon>
        <taxon>Tracheophyta</taxon>
        <taxon>Spermatophyta</taxon>
        <taxon>Magnoliopsida</taxon>
        <taxon>Proteales</taxon>
        <taxon>Nelumbonaceae</taxon>
        <taxon>Nelumbo</taxon>
    </lineage>
</organism>
<evidence type="ECO:0000313" key="7">
    <source>
        <dbReference type="RefSeq" id="XP_010244470.1"/>
    </source>
</evidence>
<proteinExistence type="inferred from homology"/>
<dbReference type="GeneID" id="104588298"/>
<reference evidence="7" key="1">
    <citation type="submission" date="2025-08" db="UniProtKB">
        <authorList>
            <consortium name="RefSeq"/>
        </authorList>
    </citation>
    <scope>IDENTIFICATION</scope>
</reference>
<evidence type="ECO:0000256" key="5">
    <source>
        <dbReference type="ARBA" id="ARBA00022927"/>
    </source>
</evidence>
<evidence type="ECO:0000256" key="3">
    <source>
        <dbReference type="ARBA" id="ARBA00022448"/>
    </source>
</evidence>
<dbReference type="GO" id="GO:0015031">
    <property type="term" value="P:protein transport"/>
    <property type="evidence" value="ECO:0007669"/>
    <property type="project" value="UniProtKB-KW"/>
</dbReference>
<dbReference type="GO" id="GO:0005768">
    <property type="term" value="C:endosome"/>
    <property type="evidence" value="ECO:0000318"/>
    <property type="project" value="GO_Central"/>
</dbReference>
<dbReference type="KEGG" id="nnu:104588298"/>
<comment type="similarity">
    <text evidence="2">Belongs to the VPS35L family.</text>
</comment>
<evidence type="ECO:0000256" key="2">
    <source>
        <dbReference type="ARBA" id="ARBA00010704"/>
    </source>
</evidence>
<dbReference type="GO" id="GO:0032456">
    <property type="term" value="P:endocytic recycling"/>
    <property type="evidence" value="ECO:0000318"/>
    <property type="project" value="GO_Central"/>
</dbReference>
<dbReference type="FunCoup" id="A0A1U7ZB54">
    <property type="interactions" value="3878"/>
</dbReference>
<protein>
    <submittedName>
        <fullName evidence="7">UPF0505 protein isoform X1</fullName>
    </submittedName>
</protein>
<dbReference type="eggNOG" id="KOG3682">
    <property type="taxonomic scope" value="Eukaryota"/>
</dbReference>
<accession>A0A1U7ZB54</accession>
<dbReference type="AlphaFoldDB" id="A0A1U7ZB54"/>
<keyword evidence="4" id="KW-0967">Endosome</keyword>
<dbReference type="RefSeq" id="XP_010244470.1">
    <property type="nucleotide sequence ID" value="XM_010246168.2"/>
</dbReference>
<dbReference type="InterPro" id="IPR029705">
    <property type="entry name" value="VPS35L"/>
</dbReference>
<evidence type="ECO:0000313" key="6">
    <source>
        <dbReference type="Proteomes" id="UP000189703"/>
    </source>
</evidence>
<keyword evidence="5" id="KW-0653">Protein transport</keyword>
<dbReference type="OMA" id="RVEVCKN"/>